<evidence type="ECO:0000259" key="1">
    <source>
        <dbReference type="Pfam" id="PF01370"/>
    </source>
</evidence>
<dbReference type="SUPFAM" id="SSF51735">
    <property type="entry name" value="NAD(P)-binding Rossmann-fold domains"/>
    <property type="match status" value="1"/>
</dbReference>
<dbReference type="PANTHER" id="PTHR48079:SF6">
    <property type="entry name" value="NAD(P)-BINDING DOMAIN-CONTAINING PROTEIN-RELATED"/>
    <property type="match status" value="1"/>
</dbReference>
<dbReference type="InterPro" id="IPR036291">
    <property type="entry name" value="NAD(P)-bd_dom_sf"/>
</dbReference>
<dbReference type="RefSeq" id="WP_282538794.1">
    <property type="nucleotide sequence ID" value="NZ_JASCIS010000045.1"/>
</dbReference>
<sequence length="314" mass="32901">MRILIAGATGAIGRQLTQQLLTAGHEVVGLARSKGRAADLESQGVRMVYGDALDRAWVMEAVRETAPDALVHLLTAIPASPNPKRVDQEFALTNRLRTEGTRNLVDAAAEAGVKRVVTQSIAFVNEPGQGPADEDAPFLSNPPKPYRPVLQAVVDLERITKEAGGLVLRFGHLYGPGTGFAEDGSFVAQVRAGKVPVISGGNSVFSFTHVADAASAIVAALTSETNAPVLNVVDDDPAPVHVWLPELARILGAAKPKAAPAALARLAIGGWGVLYMTGLRGASNTRARTALSWQPSHTSWREGFAAELSGTASA</sequence>
<dbReference type="InterPro" id="IPR002328">
    <property type="entry name" value="ADH_Zn_CS"/>
</dbReference>
<protein>
    <submittedName>
        <fullName evidence="2">NAD(P)-dependent oxidoreductase</fullName>
    </submittedName>
</protein>
<dbReference type="InterPro" id="IPR001509">
    <property type="entry name" value="Epimerase_deHydtase"/>
</dbReference>
<comment type="caution">
    <text evidence="2">The sequence shown here is derived from an EMBL/GenBank/DDBJ whole genome shotgun (WGS) entry which is preliminary data.</text>
</comment>
<dbReference type="InterPro" id="IPR051783">
    <property type="entry name" value="NAD(P)-dependent_oxidoreduct"/>
</dbReference>
<evidence type="ECO:0000313" key="3">
    <source>
        <dbReference type="Proteomes" id="UP001237105"/>
    </source>
</evidence>
<gene>
    <name evidence="2" type="ORF">QIT00_31105</name>
</gene>
<reference evidence="2 3" key="1">
    <citation type="submission" date="2023-05" db="EMBL/GenBank/DDBJ databases">
        <title>Draft genome sequence of Streptomyces sp. B-S-A12 isolated from a cave soil in Thailand.</title>
        <authorList>
            <person name="Chamroensaksri N."/>
            <person name="Muangham S."/>
        </authorList>
    </citation>
    <scope>NUCLEOTIDE SEQUENCE [LARGE SCALE GENOMIC DNA]</scope>
    <source>
        <strain evidence="2 3">B-S-A12</strain>
    </source>
</reference>
<evidence type="ECO:0000313" key="2">
    <source>
        <dbReference type="EMBL" id="MDI3422941.1"/>
    </source>
</evidence>
<keyword evidence="3" id="KW-1185">Reference proteome</keyword>
<dbReference type="PANTHER" id="PTHR48079">
    <property type="entry name" value="PROTEIN YEEZ"/>
    <property type="match status" value="1"/>
</dbReference>
<dbReference type="Proteomes" id="UP001237105">
    <property type="component" value="Unassembled WGS sequence"/>
</dbReference>
<feature type="domain" description="NAD-dependent epimerase/dehydratase" evidence="1">
    <location>
        <begin position="3"/>
        <end position="225"/>
    </location>
</feature>
<dbReference type="PROSITE" id="PS00059">
    <property type="entry name" value="ADH_ZINC"/>
    <property type="match status" value="1"/>
</dbReference>
<organism evidence="2 3">
    <name type="scientific">Streptomyces luteolus</name>
    <dbReference type="NCBI Taxonomy" id="3043615"/>
    <lineage>
        <taxon>Bacteria</taxon>
        <taxon>Bacillati</taxon>
        <taxon>Actinomycetota</taxon>
        <taxon>Actinomycetes</taxon>
        <taxon>Kitasatosporales</taxon>
        <taxon>Streptomycetaceae</taxon>
        <taxon>Streptomyces</taxon>
    </lineage>
</organism>
<dbReference type="EMBL" id="JASCIS010000045">
    <property type="protein sequence ID" value="MDI3422941.1"/>
    <property type="molecule type" value="Genomic_DNA"/>
</dbReference>
<proteinExistence type="predicted"/>
<accession>A0ABT6T5P1</accession>
<dbReference type="Gene3D" id="3.40.50.720">
    <property type="entry name" value="NAD(P)-binding Rossmann-like Domain"/>
    <property type="match status" value="1"/>
</dbReference>
<name>A0ABT6T5P1_9ACTN</name>
<dbReference type="Pfam" id="PF01370">
    <property type="entry name" value="Epimerase"/>
    <property type="match status" value="1"/>
</dbReference>